<evidence type="ECO:0000256" key="1">
    <source>
        <dbReference type="ARBA" id="ARBA00004418"/>
    </source>
</evidence>
<feature type="chain" id="PRO_5045773666" description="Probable sugar-binding periplasmic protein" evidence="7">
    <location>
        <begin position="20"/>
        <end position="425"/>
    </location>
</feature>
<dbReference type="EMBL" id="JBIGIB010000005">
    <property type="protein sequence ID" value="MFG6468470.1"/>
    <property type="molecule type" value="Genomic_DNA"/>
</dbReference>
<evidence type="ECO:0000313" key="9">
    <source>
        <dbReference type="Proteomes" id="UP001606303"/>
    </source>
</evidence>
<keyword evidence="3" id="KW-0813">Transport</keyword>
<evidence type="ECO:0000313" key="8">
    <source>
        <dbReference type="EMBL" id="MFG6468470.1"/>
    </source>
</evidence>
<reference evidence="8 9" key="1">
    <citation type="submission" date="2024-08" db="EMBL/GenBank/DDBJ databases">
        <authorList>
            <person name="Lu H."/>
        </authorList>
    </citation>
    <scope>NUCLEOTIDE SEQUENCE [LARGE SCALE GENOMIC DNA]</scope>
    <source>
        <strain evidence="8 9">BYS87W</strain>
    </source>
</reference>
<gene>
    <name evidence="8" type="ORF">ACG01O_17740</name>
</gene>
<comment type="subcellular location">
    <subcellularLocation>
        <location evidence="1">Periplasm</location>
    </subcellularLocation>
</comment>
<keyword evidence="9" id="KW-1185">Reference proteome</keyword>
<dbReference type="InterPro" id="IPR050490">
    <property type="entry name" value="Bact_solute-bd_prot1"/>
</dbReference>
<evidence type="ECO:0000256" key="7">
    <source>
        <dbReference type="SAM" id="SignalP"/>
    </source>
</evidence>
<feature type="signal peptide" evidence="7">
    <location>
        <begin position="1"/>
        <end position="19"/>
    </location>
</feature>
<keyword evidence="4 7" id="KW-0732">Signal</keyword>
<organism evidence="8 9">
    <name type="scientific">Pelomonas baiyunensis</name>
    <dbReference type="NCBI Taxonomy" id="3299026"/>
    <lineage>
        <taxon>Bacteria</taxon>
        <taxon>Pseudomonadati</taxon>
        <taxon>Pseudomonadota</taxon>
        <taxon>Betaproteobacteria</taxon>
        <taxon>Burkholderiales</taxon>
        <taxon>Sphaerotilaceae</taxon>
        <taxon>Roseateles</taxon>
    </lineage>
</organism>
<dbReference type="Proteomes" id="UP001606303">
    <property type="component" value="Unassembled WGS sequence"/>
</dbReference>
<evidence type="ECO:0000256" key="6">
    <source>
        <dbReference type="ARBA" id="ARBA00049753"/>
    </source>
</evidence>
<evidence type="ECO:0000256" key="5">
    <source>
        <dbReference type="ARBA" id="ARBA00049629"/>
    </source>
</evidence>
<accession>A0ABW7H2R9</accession>
<dbReference type="PANTHER" id="PTHR43649">
    <property type="entry name" value="ARABINOSE-BINDING PROTEIN-RELATED"/>
    <property type="match status" value="1"/>
</dbReference>
<comment type="function">
    <text evidence="5">Part of a binding-protein-dependent transport system for a sugar.</text>
</comment>
<protein>
    <recommendedName>
        <fullName evidence="6">Probable sugar-binding periplasmic protein</fullName>
    </recommendedName>
</protein>
<sequence>MRRLSVLAPLLLSTALAQAAPATDVVHWWTSPGETAALRALADAYRSAGGQWRELGVPSSEQARTVVQARIQAGTPPMAAQFNPSLSFRRLARDGHLTALDDLAAQGRWADVLPPVLLDAVRVDGHVYAVPLSIHMPAWLWSSKAALAKAGVRQEPRSVDDLFAALDRLQAAGLIPLAHGGQPWQDLNLFNALLANQGGRELYLAVLRDRDPAALQSDALRQVLLNFKRLRRYVDAASPGRSWADTTALLTSGRAGLMFMGDWVKGEFSAAGQQPGRDYGCAPGLSPRAPYIVDGDVLVFPRDASGAVTPANPASPTPAQALLARVASARGTQLAFSARKGSVPARTDLDTRSLDTCAQQGAAALRDAQRLVGNTEMLLPPDQLTALEKAVSDYWNRDIPAPAMQQTLARILQRPDNNTAPRRQP</sequence>
<evidence type="ECO:0000256" key="3">
    <source>
        <dbReference type="ARBA" id="ARBA00022448"/>
    </source>
</evidence>
<proteinExistence type="inferred from homology"/>
<dbReference type="InterPro" id="IPR006059">
    <property type="entry name" value="SBP"/>
</dbReference>
<comment type="caution">
    <text evidence="8">The sequence shown here is derived from an EMBL/GenBank/DDBJ whole genome shotgun (WGS) entry which is preliminary data.</text>
</comment>
<dbReference type="RefSeq" id="WP_394386660.1">
    <property type="nucleotide sequence ID" value="NZ_JBIGIB010000005.1"/>
</dbReference>
<evidence type="ECO:0000256" key="4">
    <source>
        <dbReference type="ARBA" id="ARBA00022729"/>
    </source>
</evidence>
<name>A0ABW7H2R9_9BURK</name>
<evidence type="ECO:0000256" key="2">
    <source>
        <dbReference type="ARBA" id="ARBA00008520"/>
    </source>
</evidence>
<dbReference type="Pfam" id="PF01547">
    <property type="entry name" value="SBP_bac_1"/>
    <property type="match status" value="1"/>
</dbReference>
<dbReference type="PANTHER" id="PTHR43649:SF28">
    <property type="entry name" value="BINDING PROTEIN COMPONENT OF ABC SUGAR TRANSPORTER-RELATED"/>
    <property type="match status" value="1"/>
</dbReference>
<dbReference type="SUPFAM" id="SSF53850">
    <property type="entry name" value="Periplasmic binding protein-like II"/>
    <property type="match status" value="1"/>
</dbReference>
<dbReference type="Gene3D" id="3.40.190.10">
    <property type="entry name" value="Periplasmic binding protein-like II"/>
    <property type="match status" value="2"/>
</dbReference>
<comment type="similarity">
    <text evidence="2">Belongs to the bacterial solute-binding protein 1 family.</text>
</comment>